<name>A0A645ISU9_9ZZZZ</name>
<organism evidence="1">
    <name type="scientific">bioreactor metagenome</name>
    <dbReference type="NCBI Taxonomy" id="1076179"/>
    <lineage>
        <taxon>unclassified sequences</taxon>
        <taxon>metagenomes</taxon>
        <taxon>ecological metagenomes</taxon>
    </lineage>
</organism>
<gene>
    <name evidence="1" type="ORF">SDC9_201560</name>
</gene>
<comment type="caution">
    <text evidence="1">The sequence shown here is derived from an EMBL/GenBank/DDBJ whole genome shotgun (WGS) entry which is preliminary data.</text>
</comment>
<reference evidence="1" key="1">
    <citation type="submission" date="2019-08" db="EMBL/GenBank/DDBJ databases">
        <authorList>
            <person name="Kucharzyk K."/>
            <person name="Murdoch R.W."/>
            <person name="Higgins S."/>
            <person name="Loffler F."/>
        </authorList>
    </citation>
    <scope>NUCLEOTIDE SEQUENCE</scope>
</reference>
<protein>
    <submittedName>
        <fullName evidence="1">Uncharacterized protein</fullName>
    </submittedName>
</protein>
<proteinExistence type="predicted"/>
<accession>A0A645ISU9</accession>
<dbReference type="EMBL" id="VSSQ01121504">
    <property type="protein sequence ID" value="MPN53892.1"/>
    <property type="molecule type" value="Genomic_DNA"/>
</dbReference>
<evidence type="ECO:0000313" key="1">
    <source>
        <dbReference type="EMBL" id="MPN53892.1"/>
    </source>
</evidence>
<sequence length="78" mass="8927">MTLIDPAPAVARHLYKIARERQLIDPDWKDNLLSVNIYRSCYSNTTFYSSDGTDVLKRLARGVIPEIPVNCFVSDRLN</sequence>
<dbReference type="AlphaFoldDB" id="A0A645ISU9"/>